<dbReference type="Gene3D" id="3.40.190.10">
    <property type="entry name" value="Periplasmic binding protein-like II"/>
    <property type="match status" value="2"/>
</dbReference>
<dbReference type="SUPFAM" id="SSF46785">
    <property type="entry name" value="Winged helix' DNA-binding domain"/>
    <property type="match status" value="1"/>
</dbReference>
<dbReference type="OrthoDB" id="7840053at2"/>
<dbReference type="InterPro" id="IPR000847">
    <property type="entry name" value="LysR_HTH_N"/>
</dbReference>
<name>A0A2S6NG31_9HYPH</name>
<dbReference type="EMBL" id="NHSJ01000017">
    <property type="protein sequence ID" value="PPQ33602.1"/>
    <property type="molecule type" value="Genomic_DNA"/>
</dbReference>
<organism evidence="9 10">
    <name type="scientific">Rhodoblastus sphagnicola</name>
    <dbReference type="NCBI Taxonomy" id="333368"/>
    <lineage>
        <taxon>Bacteria</taxon>
        <taxon>Pseudomonadati</taxon>
        <taxon>Pseudomonadota</taxon>
        <taxon>Alphaproteobacteria</taxon>
        <taxon>Hyphomicrobiales</taxon>
        <taxon>Rhodoblastaceae</taxon>
        <taxon>Rhodoblastus</taxon>
    </lineage>
</organism>
<keyword evidence="7" id="KW-0732">Signal</keyword>
<evidence type="ECO:0000256" key="2">
    <source>
        <dbReference type="ARBA" id="ARBA00023015"/>
    </source>
</evidence>
<keyword evidence="10" id="KW-1185">Reference proteome</keyword>
<feature type="chain" id="PRO_5015422593" description="HTH-type transcriptional regulator CbbR" evidence="7">
    <location>
        <begin position="26"/>
        <end position="310"/>
    </location>
</feature>
<evidence type="ECO:0000256" key="6">
    <source>
        <dbReference type="ARBA" id="ARBA00043141"/>
    </source>
</evidence>
<comment type="caution">
    <text evidence="9">The sequence shown here is derived from an EMBL/GenBank/DDBJ whole genome shotgun (WGS) entry which is preliminary data.</text>
</comment>
<sequence>MRKATLRQIRYLAAVLRTGSVTAAAAEQHVTPPAITGQIKALEELAGVSLVERSGDRFRATVAGQEVATALAQIEGALTSCDDALDRLKNADQGCVSLGIVSPVQYFAPKALADFQRLQPGVKLRIVIGNRETIRAALLRCDLDLAITGSMPPECPVVSEEIGDHPMVMISCPGHELAARSRLSFADLAGETFLIREPRSGTRGWFERLANRVPALAQRREIMLPYNETIKQSVMAGLGVAFISAHAIVAELAARRLAVLDVLGTPVMRKWYVVHHARKRLLPATAALRRFWLLHGHEYLPSFAAAVPSS</sequence>
<keyword evidence="4" id="KW-0804">Transcription</keyword>
<dbReference type="PANTHER" id="PTHR30126:SF5">
    <property type="entry name" value="HTH-TYPE TRANSCRIPTIONAL ACTIVATOR CMPR"/>
    <property type="match status" value="1"/>
</dbReference>
<evidence type="ECO:0000313" key="9">
    <source>
        <dbReference type="EMBL" id="PPQ33602.1"/>
    </source>
</evidence>
<keyword evidence="3" id="KW-0238">DNA-binding</keyword>
<feature type="signal peptide" evidence="7">
    <location>
        <begin position="1"/>
        <end position="25"/>
    </location>
</feature>
<evidence type="ECO:0000256" key="1">
    <source>
        <dbReference type="ARBA" id="ARBA00009437"/>
    </source>
</evidence>
<evidence type="ECO:0000256" key="4">
    <source>
        <dbReference type="ARBA" id="ARBA00023163"/>
    </source>
</evidence>
<keyword evidence="2" id="KW-0805">Transcription regulation</keyword>
<dbReference type="PANTHER" id="PTHR30126">
    <property type="entry name" value="HTH-TYPE TRANSCRIPTIONAL REGULATOR"/>
    <property type="match status" value="1"/>
</dbReference>
<dbReference type="AlphaFoldDB" id="A0A2S6NG31"/>
<gene>
    <name evidence="9" type="ORF">CCR94_01190</name>
</gene>
<evidence type="ECO:0000313" key="10">
    <source>
        <dbReference type="Proteomes" id="UP000239089"/>
    </source>
</evidence>
<dbReference type="InterPro" id="IPR036388">
    <property type="entry name" value="WH-like_DNA-bd_sf"/>
</dbReference>
<evidence type="ECO:0000256" key="7">
    <source>
        <dbReference type="SAM" id="SignalP"/>
    </source>
</evidence>
<proteinExistence type="inferred from homology"/>
<dbReference type="PROSITE" id="PS50931">
    <property type="entry name" value="HTH_LYSR"/>
    <property type="match status" value="1"/>
</dbReference>
<evidence type="ECO:0000259" key="8">
    <source>
        <dbReference type="PROSITE" id="PS50931"/>
    </source>
</evidence>
<protein>
    <recommendedName>
        <fullName evidence="5">HTH-type transcriptional regulator CbbR</fullName>
    </recommendedName>
    <alternativeName>
        <fullName evidence="6">RuBisCO operon transcriptional regulator</fullName>
    </alternativeName>
</protein>
<dbReference type="GO" id="GO:0003700">
    <property type="term" value="F:DNA-binding transcription factor activity"/>
    <property type="evidence" value="ECO:0007669"/>
    <property type="project" value="InterPro"/>
</dbReference>
<dbReference type="Proteomes" id="UP000239089">
    <property type="component" value="Unassembled WGS sequence"/>
</dbReference>
<dbReference type="GO" id="GO:0000976">
    <property type="term" value="F:transcription cis-regulatory region binding"/>
    <property type="evidence" value="ECO:0007669"/>
    <property type="project" value="TreeGrafter"/>
</dbReference>
<accession>A0A2S6NG31</accession>
<reference evidence="9 10" key="1">
    <citation type="journal article" date="2018" name="Arch. Microbiol.">
        <title>New insights into the metabolic potential of the phototrophic purple bacterium Rhodopila globiformis DSM 161(T) from its draft genome sequence and evidence for a vanadium-dependent nitrogenase.</title>
        <authorList>
            <person name="Imhoff J.F."/>
            <person name="Rahn T."/>
            <person name="Kunzel S."/>
            <person name="Neulinger S.C."/>
        </authorList>
    </citation>
    <scope>NUCLEOTIDE SEQUENCE [LARGE SCALE GENOMIC DNA]</scope>
    <source>
        <strain evidence="9 10">DSM 16996</strain>
    </source>
</reference>
<dbReference type="SUPFAM" id="SSF53850">
    <property type="entry name" value="Periplasmic binding protein-like II"/>
    <property type="match status" value="1"/>
</dbReference>
<comment type="similarity">
    <text evidence="1">Belongs to the LysR transcriptional regulatory family.</text>
</comment>
<dbReference type="InterPro" id="IPR036390">
    <property type="entry name" value="WH_DNA-bd_sf"/>
</dbReference>
<dbReference type="InterPro" id="IPR005119">
    <property type="entry name" value="LysR_subst-bd"/>
</dbReference>
<dbReference type="Gene3D" id="1.10.10.10">
    <property type="entry name" value="Winged helix-like DNA-binding domain superfamily/Winged helix DNA-binding domain"/>
    <property type="match status" value="1"/>
</dbReference>
<feature type="domain" description="HTH lysR-type" evidence="8">
    <location>
        <begin position="1"/>
        <end position="61"/>
    </location>
</feature>
<evidence type="ECO:0000256" key="5">
    <source>
        <dbReference type="ARBA" id="ARBA00039279"/>
    </source>
</evidence>
<dbReference type="Pfam" id="PF00126">
    <property type="entry name" value="HTH_1"/>
    <property type="match status" value="1"/>
</dbReference>
<dbReference type="Pfam" id="PF03466">
    <property type="entry name" value="LysR_substrate"/>
    <property type="match status" value="1"/>
</dbReference>
<evidence type="ECO:0000256" key="3">
    <source>
        <dbReference type="ARBA" id="ARBA00023125"/>
    </source>
</evidence>